<dbReference type="EMBL" id="CADCTQ010000263">
    <property type="protein sequence ID" value="CAA9271999.1"/>
    <property type="molecule type" value="Genomic_DNA"/>
</dbReference>
<dbReference type="AlphaFoldDB" id="A0A6J4J6G6"/>
<evidence type="ECO:0000256" key="1">
    <source>
        <dbReference type="SAM" id="MobiDB-lite"/>
    </source>
</evidence>
<feature type="compositionally biased region" description="Basic and acidic residues" evidence="1">
    <location>
        <begin position="1"/>
        <end position="12"/>
    </location>
</feature>
<feature type="non-terminal residue" evidence="2">
    <location>
        <position position="90"/>
    </location>
</feature>
<proteinExistence type="predicted"/>
<name>A0A6J4J6G6_9SPHI</name>
<accession>A0A6J4J6G6</accession>
<feature type="region of interest" description="Disordered" evidence="1">
    <location>
        <begin position="1"/>
        <end position="90"/>
    </location>
</feature>
<feature type="compositionally biased region" description="Polar residues" evidence="1">
    <location>
        <begin position="56"/>
        <end position="65"/>
    </location>
</feature>
<feature type="compositionally biased region" description="Basic and acidic residues" evidence="1">
    <location>
        <begin position="68"/>
        <end position="90"/>
    </location>
</feature>
<gene>
    <name evidence="2" type="ORF">AVDCRST_MAG56-3101</name>
</gene>
<feature type="non-terminal residue" evidence="2">
    <location>
        <position position="1"/>
    </location>
</feature>
<organism evidence="2">
    <name type="scientific">uncultured Cytophagales bacterium</name>
    <dbReference type="NCBI Taxonomy" id="158755"/>
    <lineage>
        <taxon>Bacteria</taxon>
        <taxon>Pseudomonadati</taxon>
        <taxon>Bacteroidota</taxon>
        <taxon>Sphingobacteriia</taxon>
        <taxon>Sphingobacteriales</taxon>
        <taxon>environmental samples</taxon>
    </lineage>
</organism>
<reference evidence="2" key="1">
    <citation type="submission" date="2020-02" db="EMBL/GenBank/DDBJ databases">
        <authorList>
            <person name="Meier V. D."/>
        </authorList>
    </citation>
    <scope>NUCLEOTIDE SEQUENCE</scope>
    <source>
        <strain evidence="2">AVDCRST_MAG56</strain>
    </source>
</reference>
<sequence>NAGPDVHGDRQGRLRPGGGAGRARGGRPRLRAGPPAHPDCRPVQRSQRHLLRRGLQDQQAGQARTLQRRLEEDLRNERHPRAGQGHYHEI</sequence>
<protein>
    <submittedName>
        <fullName evidence="2">Uncharacterized protein</fullName>
    </submittedName>
</protein>
<evidence type="ECO:0000313" key="2">
    <source>
        <dbReference type="EMBL" id="CAA9271999.1"/>
    </source>
</evidence>